<feature type="compositionally biased region" description="Polar residues" evidence="1">
    <location>
        <begin position="14"/>
        <end position="23"/>
    </location>
</feature>
<comment type="caution">
    <text evidence="2">The sequence shown here is derived from an EMBL/GenBank/DDBJ whole genome shotgun (WGS) entry which is preliminary data.</text>
</comment>
<keyword evidence="3" id="KW-1185">Reference proteome</keyword>
<feature type="region of interest" description="Disordered" evidence="1">
    <location>
        <begin position="1"/>
        <end position="30"/>
    </location>
</feature>
<accession>A0ABS5KWM6</accession>
<proteinExistence type="predicted"/>
<evidence type="ECO:0000313" key="2">
    <source>
        <dbReference type="EMBL" id="MBS2550467.1"/>
    </source>
</evidence>
<evidence type="ECO:0000313" key="3">
    <source>
        <dbReference type="Proteomes" id="UP000730482"/>
    </source>
</evidence>
<dbReference type="Proteomes" id="UP000730482">
    <property type="component" value="Unassembled WGS sequence"/>
</dbReference>
<name>A0ABS5KWM6_9ACTN</name>
<dbReference type="RefSeq" id="WP_212013323.1">
    <property type="nucleotide sequence ID" value="NZ_JAAFYZ010000104.1"/>
</dbReference>
<gene>
    <name evidence="2" type="ORF">KGQ19_26710</name>
</gene>
<reference evidence="2 3" key="1">
    <citation type="submission" date="2020-02" db="EMBL/GenBank/DDBJ databases">
        <title>Acidophilic actinobacteria isolated from forest soil.</title>
        <authorList>
            <person name="Golinska P."/>
        </authorList>
    </citation>
    <scope>NUCLEOTIDE SEQUENCE [LARGE SCALE GENOMIC DNA]</scope>
    <source>
        <strain evidence="2 3">NL8</strain>
    </source>
</reference>
<dbReference type="EMBL" id="JAAFYZ010000104">
    <property type="protein sequence ID" value="MBS2550467.1"/>
    <property type="molecule type" value="Genomic_DNA"/>
</dbReference>
<protein>
    <submittedName>
        <fullName evidence="2">Uncharacterized protein</fullName>
    </submittedName>
</protein>
<sequence>MTLISVDPYVPQHANRSTATQTGEGSGYLGTRRKQEPAWFLALLDGVMQANRVRAASGYVTDLKRR</sequence>
<organism evidence="2 3">
    <name type="scientific">Catenulispora pinistramenti</name>
    <dbReference type="NCBI Taxonomy" id="2705254"/>
    <lineage>
        <taxon>Bacteria</taxon>
        <taxon>Bacillati</taxon>
        <taxon>Actinomycetota</taxon>
        <taxon>Actinomycetes</taxon>
        <taxon>Catenulisporales</taxon>
        <taxon>Catenulisporaceae</taxon>
        <taxon>Catenulispora</taxon>
    </lineage>
</organism>
<evidence type="ECO:0000256" key="1">
    <source>
        <dbReference type="SAM" id="MobiDB-lite"/>
    </source>
</evidence>